<evidence type="ECO:0000313" key="2">
    <source>
        <dbReference type="Proteomes" id="UP000828048"/>
    </source>
</evidence>
<dbReference type="EMBL" id="CM037159">
    <property type="protein sequence ID" value="KAH7864954.1"/>
    <property type="molecule type" value="Genomic_DNA"/>
</dbReference>
<proteinExistence type="predicted"/>
<sequence length="140" mass="15786">MRMEELAKKHGCRAVQLAFAWVLLGDDMVPIPEEDKPRTEDEDPDVDGCPPRPKRAGAQAFISTQDGARCVWHWLKGRNKRVLEHIGNRAALSRAQCPMARQHRVSRTTRRRFGRGLGLRKVGALKPFFTCTKTPGGVRT</sequence>
<dbReference type="Proteomes" id="UP000828048">
    <property type="component" value="Chromosome 9"/>
</dbReference>
<accession>A0ACB7ZHL5</accession>
<evidence type="ECO:0000313" key="1">
    <source>
        <dbReference type="EMBL" id="KAH7864954.1"/>
    </source>
</evidence>
<gene>
    <name evidence="1" type="ORF">Vadar_000347</name>
</gene>
<organism evidence="1 2">
    <name type="scientific">Vaccinium darrowii</name>
    <dbReference type="NCBI Taxonomy" id="229202"/>
    <lineage>
        <taxon>Eukaryota</taxon>
        <taxon>Viridiplantae</taxon>
        <taxon>Streptophyta</taxon>
        <taxon>Embryophyta</taxon>
        <taxon>Tracheophyta</taxon>
        <taxon>Spermatophyta</taxon>
        <taxon>Magnoliopsida</taxon>
        <taxon>eudicotyledons</taxon>
        <taxon>Gunneridae</taxon>
        <taxon>Pentapetalae</taxon>
        <taxon>asterids</taxon>
        <taxon>Ericales</taxon>
        <taxon>Ericaceae</taxon>
        <taxon>Vaccinioideae</taxon>
        <taxon>Vaccinieae</taxon>
        <taxon>Vaccinium</taxon>
    </lineage>
</organism>
<name>A0ACB7ZHL5_9ERIC</name>
<comment type="caution">
    <text evidence="1">The sequence shown here is derived from an EMBL/GenBank/DDBJ whole genome shotgun (WGS) entry which is preliminary data.</text>
</comment>
<reference evidence="1 2" key="1">
    <citation type="journal article" date="2021" name="Hortic Res">
        <title>High-quality reference genome and annotation aids understanding of berry development for evergreen blueberry (Vaccinium darrowii).</title>
        <authorList>
            <person name="Yu J."/>
            <person name="Hulse-Kemp A.M."/>
            <person name="Babiker E."/>
            <person name="Staton M."/>
        </authorList>
    </citation>
    <scope>NUCLEOTIDE SEQUENCE [LARGE SCALE GENOMIC DNA]</scope>
    <source>
        <strain evidence="2">cv. NJ 8807/NJ 8810</strain>
        <tissue evidence="1">Young leaf</tissue>
    </source>
</reference>
<keyword evidence="2" id="KW-1185">Reference proteome</keyword>
<protein>
    <submittedName>
        <fullName evidence="1">Uncharacterized protein</fullName>
    </submittedName>
</protein>